<dbReference type="AlphaFoldDB" id="A0A5B9DA51"/>
<evidence type="ECO:0000313" key="2">
    <source>
        <dbReference type="Proteomes" id="UP000321408"/>
    </source>
</evidence>
<reference evidence="1 2" key="2">
    <citation type="journal article" date="2024" name="Int. J. Syst. Evol. Microbiol.">
        <title>Promethearchaeum syntrophicum gen. nov., sp. nov., an anaerobic, obligately syntrophic archaeon, the first isolate of the lineage 'Asgard' archaea, and proposal of the new archaeal phylum Promethearchaeota phyl. nov. and kingdom Promethearchaeati regn. nov.</title>
        <authorList>
            <person name="Imachi H."/>
            <person name="Nobu M.K."/>
            <person name="Kato S."/>
            <person name="Takaki Y."/>
            <person name="Miyazaki M."/>
            <person name="Miyata M."/>
            <person name="Ogawara M."/>
            <person name="Saito Y."/>
            <person name="Sakai S."/>
            <person name="Tahara Y.O."/>
            <person name="Takano Y."/>
            <person name="Tasumi E."/>
            <person name="Uematsu K."/>
            <person name="Yoshimura T."/>
            <person name="Itoh T."/>
            <person name="Ohkuma M."/>
            <person name="Takai K."/>
        </authorList>
    </citation>
    <scope>NUCLEOTIDE SEQUENCE [LARGE SCALE GENOMIC DNA]</scope>
    <source>
        <strain evidence="1 2">MK-D1</strain>
    </source>
</reference>
<dbReference type="Proteomes" id="UP000321408">
    <property type="component" value="Chromosome"/>
</dbReference>
<evidence type="ECO:0008006" key="3">
    <source>
        <dbReference type="Google" id="ProtNLM"/>
    </source>
</evidence>
<sequence length="659" mass="78204">MSLENTISVSNDFKILDFLNYHSGKIEYRLENTDKRITLLRDTQGSGKTYTIVKYYSENDKTVIIFTQNHEIESEIIQDVKNKDKEFSFLTSRTYPLTESQKDIISHILFVQDIKEKIKQNYTCNKCCKDKDFLNMVRKGYLTKTYCRDICEFRSNGCLYMDLKNIASQTDEIGFGKEIFLNISYLNTNFPGDLVEKHKDMDLVFDEGFMGLLFELISFPKSLKIKDYIKLVDKVFFEYNNPDQEEIWLLLKEILKCIINKDKKIYSIRKKKNKIIELLENLTKIYTLKEIEEWSDYFKSCIIENKHNKIKLEYNQFPNLFKIFIDVYNIKENDIPLKDRIDIDKNLLFNYLKNTRKNVVEIIEKSNHTTIPASGMSEEMFYEIMPEFKDKVDIIYDPNIIPQFKRVNKLTSGNYAKYTLISTKTNQFTSKYYNLLKKLKQILLKHKNEKIFITAFKRIKNQLKFDLKEFIKKYNIQVEFEHFYNTDGKNKFKDFDVGIQFGSCQYPVNIRKLISRCLNIPLEILTELYGPIQSLQMGERLRTLHHPFEKILYIMSNFDVKNSKFPESQIHNFNCIPEEKYNKFIKKLKDKGLGSVEECLEIYNSCEIRKISTIKQIYSILNNLIKEGIVEKIKKKPLVKKASRPKSYYKVVDNLADLT</sequence>
<dbReference type="GeneID" id="41329450"/>
<reference evidence="1 2" key="1">
    <citation type="journal article" date="2020" name="Nature">
        <title>Isolation of an archaeon at the prokaryote-eukaryote interface.</title>
        <authorList>
            <person name="Imachi H."/>
            <person name="Nobu M.K."/>
            <person name="Nakahara N."/>
            <person name="Morono Y."/>
            <person name="Ogawara M."/>
            <person name="Takaki Y."/>
            <person name="Takano Y."/>
            <person name="Uematsu K."/>
            <person name="Ikuta T."/>
            <person name="Ito M."/>
            <person name="Matsui Y."/>
            <person name="Miyazaki M."/>
            <person name="Murata K."/>
            <person name="Saito Y."/>
            <person name="Sakai S."/>
            <person name="Song C."/>
            <person name="Tasumi E."/>
            <person name="Yamanaka Y."/>
            <person name="Yamaguchi T."/>
            <person name="Kamagata Y."/>
            <person name="Tamaki H."/>
            <person name="Takai K."/>
        </authorList>
    </citation>
    <scope>NUCLEOTIDE SEQUENCE [LARGE SCALE GENOMIC DNA]</scope>
    <source>
        <strain evidence="1 2">MK-D1</strain>
    </source>
</reference>
<name>A0A5B9DA51_9ARCH</name>
<keyword evidence="2" id="KW-1185">Reference proteome</keyword>
<protein>
    <recommendedName>
        <fullName evidence="3">Type III restriction enzyme, res subunit</fullName>
    </recommendedName>
</protein>
<proteinExistence type="predicted"/>
<organism evidence="1 2">
    <name type="scientific">Promethearchaeum syntrophicum</name>
    <dbReference type="NCBI Taxonomy" id="2594042"/>
    <lineage>
        <taxon>Archaea</taxon>
        <taxon>Promethearchaeati</taxon>
        <taxon>Promethearchaeota</taxon>
        <taxon>Promethearchaeia</taxon>
        <taxon>Promethearchaeales</taxon>
        <taxon>Promethearchaeaceae</taxon>
        <taxon>Promethearchaeum</taxon>
    </lineage>
</organism>
<dbReference type="KEGG" id="psyt:DSAG12_01456"/>
<evidence type="ECO:0000313" key="1">
    <source>
        <dbReference type="EMBL" id="QEE15630.1"/>
    </source>
</evidence>
<accession>A0A5B9DA51</accession>
<dbReference type="RefSeq" id="WP_147662532.1">
    <property type="nucleotide sequence ID" value="NZ_CP042905.2"/>
</dbReference>
<gene>
    <name evidence="1" type="ORF">DSAG12_01456</name>
</gene>
<dbReference type="EMBL" id="CP042905">
    <property type="protein sequence ID" value="QEE15630.1"/>
    <property type="molecule type" value="Genomic_DNA"/>
</dbReference>